<reference evidence="2" key="1">
    <citation type="submission" date="2013-04" db="EMBL/GenBank/DDBJ databases">
        <title>Thioclava sp. 13D2W-2 Genome Sequencing.</title>
        <authorList>
            <person name="Lai Q."/>
            <person name="Li G."/>
            <person name="Shao Z."/>
        </authorList>
    </citation>
    <scope>NUCLEOTIDE SEQUENCE [LARGE SCALE GENOMIC DNA]</scope>
    <source>
        <strain evidence="2">13D2W-2</strain>
    </source>
</reference>
<dbReference type="STRING" id="1317124.DW2_05720"/>
<accession>A0A085TZF6</accession>
<dbReference type="Proteomes" id="UP000028607">
    <property type="component" value="Unassembled WGS sequence"/>
</dbReference>
<dbReference type="eggNOG" id="ENOG5033G26">
    <property type="taxonomic scope" value="Bacteria"/>
</dbReference>
<proteinExistence type="predicted"/>
<evidence type="ECO:0000313" key="1">
    <source>
        <dbReference type="EMBL" id="KFE36103.1"/>
    </source>
</evidence>
<dbReference type="EMBL" id="AQRC01000003">
    <property type="protein sequence ID" value="KFE36103.1"/>
    <property type="molecule type" value="Genomic_DNA"/>
</dbReference>
<gene>
    <name evidence="1" type="ORF">DW2_05720</name>
</gene>
<protein>
    <submittedName>
        <fullName evidence="1">Uncharacterized protein</fullName>
    </submittedName>
</protein>
<dbReference type="OrthoDB" id="7870938at2"/>
<dbReference type="RefSeq" id="WP_038144364.1">
    <property type="nucleotide sequence ID" value="NZ_AQRC01000003.1"/>
</dbReference>
<sequence length="209" mass="22496">MFQQEFGAHAPAALAGVPKPRSTPLAAALEELREAACDLAFAEAADLIARNRIMMIDGMIAGCEADAAEAGPETAGALCDAVSGLREDRASLAETLSLETAYRDDQRAEARTRIRKAQGRLRSLLQLAERRLDSPPTGIDADDLEDRARESLRFDADELAQIARQEARARLSDGFAASPVYGEQGVPELPHSVAALARRLVEDARGQLF</sequence>
<organism evidence="1 2">
    <name type="scientific">Thioclava atlantica</name>
    <dbReference type="NCBI Taxonomy" id="1317124"/>
    <lineage>
        <taxon>Bacteria</taxon>
        <taxon>Pseudomonadati</taxon>
        <taxon>Pseudomonadota</taxon>
        <taxon>Alphaproteobacteria</taxon>
        <taxon>Rhodobacterales</taxon>
        <taxon>Paracoccaceae</taxon>
        <taxon>Thioclava</taxon>
    </lineage>
</organism>
<dbReference type="PATRIC" id="fig|1317124.6.peg.1169"/>
<comment type="caution">
    <text evidence="1">The sequence shown here is derived from an EMBL/GenBank/DDBJ whole genome shotgun (WGS) entry which is preliminary data.</text>
</comment>
<dbReference type="AlphaFoldDB" id="A0A085TZF6"/>
<keyword evidence="2" id="KW-1185">Reference proteome</keyword>
<evidence type="ECO:0000313" key="2">
    <source>
        <dbReference type="Proteomes" id="UP000028607"/>
    </source>
</evidence>
<name>A0A085TZF6_9RHOB</name>
<reference evidence="1 2" key="2">
    <citation type="journal article" date="2015" name="Antonie Van Leeuwenhoek">
        <title>Thioclava indica sp. nov., isolated from surface seawater of the Indian Ocean.</title>
        <authorList>
            <person name="Liu Y."/>
            <person name="Lai Q."/>
            <person name="Du J."/>
            <person name="Xu H."/>
            <person name="Jiang L."/>
            <person name="Shao Z."/>
        </authorList>
    </citation>
    <scope>NUCLEOTIDE SEQUENCE [LARGE SCALE GENOMIC DNA]</scope>
    <source>
        <strain evidence="1 2">13D2W-2</strain>
    </source>
</reference>